<name>A0A392MAK6_9FABA</name>
<feature type="coiled-coil region" evidence="1">
    <location>
        <begin position="102"/>
        <end position="129"/>
    </location>
</feature>
<keyword evidence="3" id="KW-1185">Reference proteome</keyword>
<evidence type="ECO:0000313" key="3">
    <source>
        <dbReference type="Proteomes" id="UP000265520"/>
    </source>
</evidence>
<sequence>KASSDMEQIQNRVSSQALAVENFLATAVLEANDVIDSIHNSLDEQKQLVAFSIQQQEEEEVARDEEEALDKISTILSNLTSKRIAMVSEASRNMQDTSVQQSKKLQLEMLNLQQVSKDATKEVNEYVENANNQFVEQIFSVNNFKATMEDCLLDCSKTVDCSRKQWESAHLSFNNFHKNNLAEIESIVKKNISTNHALDKKFVSASLSMDLDCDAGTRNLLADVNGN</sequence>
<evidence type="ECO:0000256" key="1">
    <source>
        <dbReference type="SAM" id="Coils"/>
    </source>
</evidence>
<evidence type="ECO:0000313" key="2">
    <source>
        <dbReference type="EMBL" id="MCH83838.1"/>
    </source>
</evidence>
<feature type="non-terminal residue" evidence="2">
    <location>
        <position position="1"/>
    </location>
</feature>
<gene>
    <name evidence="2" type="ORF">A2U01_0004664</name>
</gene>
<reference evidence="2 3" key="1">
    <citation type="journal article" date="2018" name="Front. Plant Sci.">
        <title>Red Clover (Trifolium pratense) and Zigzag Clover (T. medium) - A Picture of Genomic Similarities and Differences.</title>
        <authorList>
            <person name="Dluhosova J."/>
            <person name="Istvanek J."/>
            <person name="Nedelnik J."/>
            <person name="Repkova J."/>
        </authorList>
    </citation>
    <scope>NUCLEOTIDE SEQUENCE [LARGE SCALE GENOMIC DNA]</scope>
    <source>
        <strain evidence="3">cv. 10/8</strain>
        <tissue evidence="2">Leaf</tissue>
    </source>
</reference>
<organism evidence="2 3">
    <name type="scientific">Trifolium medium</name>
    <dbReference type="NCBI Taxonomy" id="97028"/>
    <lineage>
        <taxon>Eukaryota</taxon>
        <taxon>Viridiplantae</taxon>
        <taxon>Streptophyta</taxon>
        <taxon>Embryophyta</taxon>
        <taxon>Tracheophyta</taxon>
        <taxon>Spermatophyta</taxon>
        <taxon>Magnoliopsida</taxon>
        <taxon>eudicotyledons</taxon>
        <taxon>Gunneridae</taxon>
        <taxon>Pentapetalae</taxon>
        <taxon>rosids</taxon>
        <taxon>fabids</taxon>
        <taxon>Fabales</taxon>
        <taxon>Fabaceae</taxon>
        <taxon>Papilionoideae</taxon>
        <taxon>50 kb inversion clade</taxon>
        <taxon>NPAAA clade</taxon>
        <taxon>Hologalegina</taxon>
        <taxon>IRL clade</taxon>
        <taxon>Trifolieae</taxon>
        <taxon>Trifolium</taxon>
    </lineage>
</organism>
<proteinExistence type="predicted"/>
<dbReference type="AlphaFoldDB" id="A0A392MAK6"/>
<dbReference type="EMBL" id="LXQA010005837">
    <property type="protein sequence ID" value="MCH83838.1"/>
    <property type="molecule type" value="Genomic_DNA"/>
</dbReference>
<dbReference type="Proteomes" id="UP000265520">
    <property type="component" value="Unassembled WGS sequence"/>
</dbReference>
<comment type="caution">
    <text evidence="2">The sequence shown here is derived from an EMBL/GenBank/DDBJ whole genome shotgun (WGS) entry which is preliminary data.</text>
</comment>
<accession>A0A392MAK6</accession>
<keyword evidence="1" id="KW-0175">Coiled coil</keyword>
<protein>
    <submittedName>
        <fullName evidence="2">125 kDa kinesin-like protein</fullName>
    </submittedName>
</protein>